<dbReference type="PATRIC" id="fig|1305737.6.peg.3118"/>
<reference evidence="1 2" key="1">
    <citation type="submission" date="2015-09" db="EMBL/GenBank/DDBJ databases">
        <title>Identification and resolution of microdiversity through metagenomic sequencing of parallel consortia.</title>
        <authorList>
            <person name="Nelson W.C."/>
            <person name="Romine M.F."/>
            <person name="Lindemann S.R."/>
        </authorList>
    </citation>
    <scope>NUCLEOTIDE SEQUENCE [LARGE SCALE GENOMIC DNA]</scope>
    <source>
        <strain evidence="1">HL-49</strain>
    </source>
</reference>
<dbReference type="OrthoDB" id="827796at2"/>
<evidence type="ECO:0000313" key="2">
    <source>
        <dbReference type="Proteomes" id="UP000050421"/>
    </source>
</evidence>
<accession>A0A0P7Y092</accession>
<proteinExistence type="predicted"/>
<name>A0A0P7Y092_9BACT</name>
<gene>
    <name evidence="1" type="ORF">HLUCCX10_12405</name>
</gene>
<protein>
    <submittedName>
        <fullName evidence="1">Anti-sigma factor</fullName>
    </submittedName>
</protein>
<sequence length="457" mass="51869">MDKRDNFEEKIKVKLEEVSGNEADQAWQSFAPLLNPPAIPFWKHWSMPYLFASVLFLTSLSWHQWGEKTSQEIAHMEAKPLLTATDTVVRRDTVYVVDTVYVYKKLYLNEVQSYQSAFGLGFSDEVDFQNSASETWNSSTAQTKNDFEFGKEEKGISDQQNSTDSSSITEAVKFVPKLSQVDSSQISIGELKVQTGNTVMPDMNSQQQANSTTVRRSMAAPSVAPQEKYVFKSEKELVEGDTSNLNQAPVPEKSKPMLHLELGGSLLFPISNLVEYYTPFQQNIHLGLEWESGWGVYLGAIRNNVEGELDDEEILSLPSSVVNELPNIPSDINSLDEIYVINRQWFFPFELRWRSPYYGGFSFESSFALMGNYLSKQDFTYEFENFSEVEYQYGSTSSSEFNLSHLKVGIGTNYLMSKRLGLFLKSSYWFPVSRPGLLQVRMHGLEVGVGMNIFLGK</sequence>
<dbReference type="STRING" id="1305737.GCA_000526355_01632"/>
<evidence type="ECO:0000313" key="1">
    <source>
        <dbReference type="EMBL" id="KPQ13673.1"/>
    </source>
</evidence>
<dbReference type="EMBL" id="LJXT01000083">
    <property type="protein sequence ID" value="KPQ13673.1"/>
    <property type="molecule type" value="Genomic_DNA"/>
</dbReference>
<comment type="caution">
    <text evidence="1">The sequence shown here is derived from an EMBL/GenBank/DDBJ whole genome shotgun (WGS) entry which is preliminary data.</text>
</comment>
<dbReference type="Proteomes" id="UP000050421">
    <property type="component" value="Unassembled WGS sequence"/>
</dbReference>
<organism evidence="1 2">
    <name type="scientific">Algoriphagus marincola HL-49</name>
    <dbReference type="NCBI Taxonomy" id="1305737"/>
    <lineage>
        <taxon>Bacteria</taxon>
        <taxon>Pseudomonadati</taxon>
        <taxon>Bacteroidota</taxon>
        <taxon>Cytophagia</taxon>
        <taxon>Cytophagales</taxon>
        <taxon>Cyclobacteriaceae</taxon>
        <taxon>Algoriphagus</taxon>
    </lineage>
</organism>
<dbReference type="AlphaFoldDB" id="A0A0P7Y092"/>